<evidence type="ECO:0000313" key="10">
    <source>
        <dbReference type="EMBL" id="SHJ35480.1"/>
    </source>
</evidence>
<dbReference type="GO" id="GO:0009102">
    <property type="term" value="P:biotin biosynthetic process"/>
    <property type="evidence" value="ECO:0007669"/>
    <property type="project" value="UniProtKB-UniRule"/>
</dbReference>
<dbReference type="GeneID" id="92713552"/>
<dbReference type="Pfam" id="PF08241">
    <property type="entry name" value="Methyltransf_11"/>
    <property type="match status" value="1"/>
</dbReference>
<feature type="domain" description="Methyltransferase type 11" evidence="9">
    <location>
        <begin position="56"/>
        <end position="149"/>
    </location>
</feature>
<evidence type="ECO:0000313" key="11">
    <source>
        <dbReference type="Proteomes" id="UP000184192"/>
    </source>
</evidence>
<dbReference type="PANTHER" id="PTHR13090">
    <property type="entry name" value="ARGININE-HYDROXYLASE NDUFAF5, MITOCHONDRIAL"/>
    <property type="match status" value="1"/>
</dbReference>
<dbReference type="CDD" id="cd02440">
    <property type="entry name" value="AdoMet_MTases"/>
    <property type="match status" value="1"/>
</dbReference>
<dbReference type="GO" id="GO:0032259">
    <property type="term" value="P:methylation"/>
    <property type="evidence" value="ECO:0007669"/>
    <property type="project" value="UniProtKB-KW"/>
</dbReference>
<dbReference type="GO" id="GO:0010340">
    <property type="term" value="F:carboxyl-O-methyltransferase activity"/>
    <property type="evidence" value="ECO:0007669"/>
    <property type="project" value="UniProtKB-UniRule"/>
</dbReference>
<dbReference type="GO" id="GO:0008757">
    <property type="term" value="F:S-adenosylmethionine-dependent methyltransferase activity"/>
    <property type="evidence" value="ECO:0007669"/>
    <property type="project" value="InterPro"/>
</dbReference>
<dbReference type="RefSeq" id="WP_025831212.1">
    <property type="nucleotide sequence ID" value="NZ_CAMTFU010000036.1"/>
</dbReference>
<reference evidence="11" key="1">
    <citation type="submission" date="2016-11" db="EMBL/GenBank/DDBJ databases">
        <authorList>
            <person name="Varghese N."/>
            <person name="Submissions S."/>
        </authorList>
    </citation>
    <scope>NUCLEOTIDE SEQUENCE [LARGE SCALE GENOMIC DNA]</scope>
    <source>
        <strain evidence="11">DSM 26884</strain>
    </source>
</reference>
<keyword evidence="4 8" id="KW-0489">Methyltransferase</keyword>
<dbReference type="SUPFAM" id="SSF53335">
    <property type="entry name" value="S-adenosyl-L-methionine-dependent methyltransferases"/>
    <property type="match status" value="1"/>
</dbReference>
<dbReference type="InterPro" id="IPR013216">
    <property type="entry name" value="Methyltransf_11"/>
</dbReference>
<dbReference type="AlphaFoldDB" id="A0A1M6IM05"/>
<name>A0A1M6IM05_9BACE</name>
<keyword evidence="11" id="KW-1185">Reference proteome</keyword>
<accession>A0A1M6IM05</accession>
<keyword evidence="5 8" id="KW-0808">Transferase</keyword>
<proteinExistence type="inferred from homology"/>
<keyword evidence="7 8" id="KW-0093">Biotin biosynthesis</keyword>
<keyword evidence="6 8" id="KW-0949">S-adenosyl-L-methionine</keyword>
<sequence>MDKRLIAERFARARDTYSQEARVQQQVAEKMLRLLTEQTPDFIGSAYPPRFRHIAEFGCGTGSYSRILLHRLQPESLLLNDLCPEMKECLGDLLLQDTVQFMPGDAEVLDFPEKTDLITSCSTLQWFSNPEKFFARCHGFLADDGYLAFSTFGMENMREIHALTGHGLDYLPIEKLKELLCPYFETVYAEEEIVTLPFATPLQVLQHLKQTGVTGTEKKVWTRGRLQAFCNGYTEEFSREDGNVSLTYHPIYMIARKKRI</sequence>
<comment type="similarity">
    <text evidence="8">Belongs to the methyltransferase superfamily.</text>
</comment>
<dbReference type="NCBIfam" id="TIGR02072">
    <property type="entry name" value="BioC"/>
    <property type="match status" value="1"/>
</dbReference>
<comment type="function">
    <text evidence="8">Converts the free carboxyl group of a malonyl-thioester to its methyl ester by transfer of a methyl group from S-adenosyl-L-methionine (SAM). It allows to synthesize pimeloyl-ACP via the fatty acid synthetic pathway.</text>
</comment>
<evidence type="ECO:0000259" key="9">
    <source>
        <dbReference type="Pfam" id="PF08241"/>
    </source>
</evidence>
<dbReference type="PANTHER" id="PTHR13090:SF1">
    <property type="entry name" value="ARGININE-HYDROXYLASE NDUFAF5, MITOCHONDRIAL"/>
    <property type="match status" value="1"/>
</dbReference>
<comment type="pathway">
    <text evidence="2 8">Cofactor biosynthesis; biotin biosynthesis.</text>
</comment>
<evidence type="ECO:0000256" key="1">
    <source>
        <dbReference type="ARBA" id="ARBA00000852"/>
    </source>
</evidence>
<protein>
    <recommendedName>
        <fullName evidence="3 8">Malonyl-[acyl-carrier protein] O-methyltransferase</fullName>
        <shortName evidence="8">Malonyl-ACP O-methyltransferase</shortName>
        <ecNumber evidence="3 8">2.1.1.197</ecNumber>
    </recommendedName>
    <alternativeName>
        <fullName evidence="8">Biotin synthesis protein BioC</fullName>
    </alternativeName>
</protein>
<dbReference type="HAMAP" id="MF_00835">
    <property type="entry name" value="BioC"/>
    <property type="match status" value="1"/>
</dbReference>
<dbReference type="UniPathway" id="UPA00078"/>
<evidence type="ECO:0000256" key="6">
    <source>
        <dbReference type="ARBA" id="ARBA00022691"/>
    </source>
</evidence>
<evidence type="ECO:0000256" key="4">
    <source>
        <dbReference type="ARBA" id="ARBA00022603"/>
    </source>
</evidence>
<organism evidence="10 11">
    <name type="scientific">Bacteroides stercorirosoris</name>
    <dbReference type="NCBI Taxonomy" id="871324"/>
    <lineage>
        <taxon>Bacteria</taxon>
        <taxon>Pseudomonadati</taxon>
        <taxon>Bacteroidota</taxon>
        <taxon>Bacteroidia</taxon>
        <taxon>Bacteroidales</taxon>
        <taxon>Bacteroidaceae</taxon>
        <taxon>Bacteroides</taxon>
    </lineage>
</organism>
<evidence type="ECO:0000256" key="7">
    <source>
        <dbReference type="ARBA" id="ARBA00022756"/>
    </source>
</evidence>
<evidence type="ECO:0000256" key="5">
    <source>
        <dbReference type="ARBA" id="ARBA00022679"/>
    </source>
</evidence>
<comment type="catalytic activity">
    <reaction evidence="1 8">
        <text>malonyl-[ACP] + S-adenosyl-L-methionine = malonyl-[ACP] methyl ester + S-adenosyl-L-homocysteine</text>
        <dbReference type="Rhea" id="RHEA:17105"/>
        <dbReference type="Rhea" id="RHEA-COMP:9623"/>
        <dbReference type="Rhea" id="RHEA-COMP:9954"/>
        <dbReference type="ChEBI" id="CHEBI:57856"/>
        <dbReference type="ChEBI" id="CHEBI:59789"/>
        <dbReference type="ChEBI" id="CHEBI:78449"/>
        <dbReference type="ChEBI" id="CHEBI:78845"/>
        <dbReference type="EC" id="2.1.1.197"/>
    </reaction>
</comment>
<dbReference type="EC" id="2.1.1.197" evidence="3 8"/>
<dbReference type="Gene3D" id="3.40.50.150">
    <property type="entry name" value="Vaccinia Virus protein VP39"/>
    <property type="match status" value="1"/>
</dbReference>
<dbReference type="GO" id="GO:0102130">
    <property type="term" value="F:malonyl-CoA methyltransferase activity"/>
    <property type="evidence" value="ECO:0007669"/>
    <property type="project" value="UniProtKB-EC"/>
</dbReference>
<dbReference type="InterPro" id="IPR029063">
    <property type="entry name" value="SAM-dependent_MTases_sf"/>
</dbReference>
<dbReference type="InterPro" id="IPR050602">
    <property type="entry name" value="Malonyl-ACP_OMT"/>
</dbReference>
<dbReference type="Proteomes" id="UP000184192">
    <property type="component" value="Unassembled WGS sequence"/>
</dbReference>
<dbReference type="EMBL" id="FQZN01000024">
    <property type="protein sequence ID" value="SHJ35480.1"/>
    <property type="molecule type" value="Genomic_DNA"/>
</dbReference>
<gene>
    <name evidence="8" type="primary">bioC</name>
    <name evidence="10" type="ORF">SAMN05444350_1246</name>
</gene>
<dbReference type="InterPro" id="IPR011814">
    <property type="entry name" value="BioC"/>
</dbReference>
<evidence type="ECO:0000256" key="2">
    <source>
        <dbReference type="ARBA" id="ARBA00004746"/>
    </source>
</evidence>
<dbReference type="eggNOG" id="COG2226">
    <property type="taxonomic scope" value="Bacteria"/>
</dbReference>
<evidence type="ECO:0000256" key="3">
    <source>
        <dbReference type="ARBA" id="ARBA00012327"/>
    </source>
</evidence>
<evidence type="ECO:0000256" key="8">
    <source>
        <dbReference type="HAMAP-Rule" id="MF_00835"/>
    </source>
</evidence>